<feature type="compositionally biased region" description="Polar residues" evidence="1">
    <location>
        <begin position="195"/>
        <end position="211"/>
    </location>
</feature>
<accession>D9WG38</accession>
<dbReference type="AlphaFoldDB" id="D9WG38"/>
<sequence length="338" mass="35910">MQRRQLHLSRRPRLPRRMPRVRRGLLFGGLVRRFRGTRYPQSLRGVGEMTHLASGIRAGAIGAAGLLACGMLTACGSDGDSEGKGGKTSSAASGGAGGTSAVRTAYAKTAKEETARMTLRTETSAAGKTAAAEGEGVIDLEDGDSAMTISAGGQKVEQRVIDQVVYQKLPARQRAQIPGDKPWIKIDLKKAAAEQNSGSSNQINDPAQSASLGKGITDRNTEKVGTARVDGVKTTRYRVSVDIDKLAGGGALKRQAGSTVPMDIWLDDQGRIRRQQITMNLKPTDQADKTTAVPEKMTVRTLIEFSDFGTEVDPEVPSAGQTTDMTGKAAKQQTGQQS</sequence>
<feature type="compositionally biased region" description="Low complexity" evidence="1">
    <location>
        <begin position="87"/>
        <end position="100"/>
    </location>
</feature>
<feature type="region of interest" description="Disordered" evidence="1">
    <location>
        <begin position="308"/>
        <end position="338"/>
    </location>
</feature>
<evidence type="ECO:0000313" key="2">
    <source>
        <dbReference type="EMBL" id="EFL23254.1"/>
    </source>
</evidence>
<dbReference type="Proteomes" id="UP000003963">
    <property type="component" value="Unassembled WGS sequence"/>
</dbReference>
<organism evidence="2 3">
    <name type="scientific">Streptomyces himastatinicus ATCC 53653</name>
    <dbReference type="NCBI Taxonomy" id="457427"/>
    <lineage>
        <taxon>Bacteria</taxon>
        <taxon>Bacillati</taxon>
        <taxon>Actinomycetota</taxon>
        <taxon>Actinomycetes</taxon>
        <taxon>Kitasatosporales</taxon>
        <taxon>Streptomycetaceae</taxon>
        <taxon>Streptomyces</taxon>
        <taxon>Streptomyces violaceusniger group</taxon>
    </lineage>
</organism>
<dbReference type="HOGENOM" id="CLU_949708_0_0_11"/>
<dbReference type="EMBL" id="GG657754">
    <property type="protein sequence ID" value="EFL23254.1"/>
    <property type="molecule type" value="Genomic_DNA"/>
</dbReference>
<evidence type="ECO:0000313" key="3">
    <source>
        <dbReference type="Proteomes" id="UP000003963"/>
    </source>
</evidence>
<feature type="region of interest" description="Disordered" evidence="1">
    <location>
        <begin position="120"/>
        <end position="139"/>
    </location>
</feature>
<dbReference type="STRING" id="457427.SSOG_02968"/>
<gene>
    <name evidence="2" type="ORF">SSOG_02968</name>
</gene>
<keyword evidence="3" id="KW-1185">Reference proteome</keyword>
<feature type="region of interest" description="Disordered" evidence="1">
    <location>
        <begin position="78"/>
        <end position="100"/>
    </location>
</feature>
<dbReference type="SUPFAM" id="SSF89392">
    <property type="entry name" value="Prokaryotic lipoproteins and lipoprotein localization factors"/>
    <property type="match status" value="1"/>
</dbReference>
<evidence type="ECO:0000256" key="1">
    <source>
        <dbReference type="SAM" id="MobiDB-lite"/>
    </source>
</evidence>
<reference evidence="2 3" key="1">
    <citation type="submission" date="2009-02" db="EMBL/GenBank/DDBJ databases">
        <title>Annotation of Streptomyces hygroscopicus strain ATCC 53653.</title>
        <authorList>
            <consortium name="The Broad Institute Genome Sequencing Platform"/>
            <consortium name="Broad Institute Microbial Sequencing Center"/>
            <person name="Fischbach M."/>
            <person name="Godfrey P."/>
            <person name="Ward D."/>
            <person name="Young S."/>
            <person name="Zeng Q."/>
            <person name="Koehrsen M."/>
            <person name="Alvarado L."/>
            <person name="Berlin A.M."/>
            <person name="Bochicchio J."/>
            <person name="Borenstein D."/>
            <person name="Chapman S.B."/>
            <person name="Chen Z."/>
            <person name="Engels R."/>
            <person name="Freedman E."/>
            <person name="Gellesch M."/>
            <person name="Goldberg J."/>
            <person name="Griggs A."/>
            <person name="Gujja S."/>
            <person name="Heilman E.R."/>
            <person name="Heiman D.I."/>
            <person name="Hepburn T.A."/>
            <person name="Howarth C."/>
            <person name="Jen D."/>
            <person name="Larson L."/>
            <person name="Lewis B."/>
            <person name="Mehta T."/>
            <person name="Park D."/>
            <person name="Pearson M."/>
            <person name="Richards J."/>
            <person name="Roberts A."/>
            <person name="Saif S."/>
            <person name="Shea T.D."/>
            <person name="Shenoy N."/>
            <person name="Sisk P."/>
            <person name="Stolte C."/>
            <person name="Sykes S.N."/>
            <person name="Thomson T."/>
            <person name="Walk T."/>
            <person name="White J."/>
            <person name="Yandava C."/>
            <person name="Straight P."/>
            <person name="Clardy J."/>
            <person name="Hung D."/>
            <person name="Kolter R."/>
            <person name="Mekalanos J."/>
            <person name="Walker S."/>
            <person name="Walsh C.T."/>
            <person name="Wieland-Brown L.C."/>
            <person name="Haas B."/>
            <person name="Nusbaum C."/>
            <person name="Birren B."/>
        </authorList>
    </citation>
    <scope>NUCLEOTIDE SEQUENCE [LARGE SCALE GENOMIC DNA]</scope>
    <source>
        <strain evidence="2 3">ATCC 53653</strain>
    </source>
</reference>
<evidence type="ECO:0008006" key="4">
    <source>
        <dbReference type="Google" id="ProtNLM"/>
    </source>
</evidence>
<feature type="compositionally biased region" description="Low complexity" evidence="1">
    <location>
        <begin position="121"/>
        <end position="135"/>
    </location>
</feature>
<feature type="compositionally biased region" description="Polar residues" evidence="1">
    <location>
        <begin position="319"/>
        <end position="338"/>
    </location>
</feature>
<dbReference type="InterPro" id="IPR029046">
    <property type="entry name" value="LolA/LolB/LppX"/>
</dbReference>
<name>D9WG38_9ACTN</name>
<proteinExistence type="predicted"/>
<protein>
    <recommendedName>
        <fullName evidence="4">LppX_LprAFG lipoprotein</fullName>
    </recommendedName>
</protein>
<dbReference type="Gene3D" id="2.50.20.20">
    <property type="match status" value="1"/>
</dbReference>
<feature type="region of interest" description="Disordered" evidence="1">
    <location>
        <begin position="195"/>
        <end position="219"/>
    </location>
</feature>